<feature type="compositionally biased region" description="Low complexity" evidence="5">
    <location>
        <begin position="240"/>
        <end position="277"/>
    </location>
</feature>
<dbReference type="Pfam" id="PF00412">
    <property type="entry name" value="LIM"/>
    <property type="match status" value="1"/>
</dbReference>
<dbReference type="SMART" id="SM00132">
    <property type="entry name" value="LIM"/>
    <property type="match status" value="1"/>
</dbReference>
<proteinExistence type="predicted"/>
<dbReference type="InterPro" id="IPR000159">
    <property type="entry name" value="RA_dom"/>
</dbReference>
<feature type="region of interest" description="Disordered" evidence="5">
    <location>
        <begin position="40"/>
        <end position="65"/>
    </location>
</feature>
<evidence type="ECO:0000256" key="5">
    <source>
        <dbReference type="SAM" id="MobiDB-lite"/>
    </source>
</evidence>
<accession>A0A7R9MBU3</accession>
<feature type="region of interest" description="Disordered" evidence="5">
    <location>
        <begin position="239"/>
        <end position="343"/>
    </location>
</feature>
<evidence type="ECO:0000313" key="9">
    <source>
        <dbReference type="Proteomes" id="UP000728032"/>
    </source>
</evidence>
<evidence type="ECO:0000256" key="4">
    <source>
        <dbReference type="PROSITE-ProRule" id="PRU00125"/>
    </source>
</evidence>
<protein>
    <submittedName>
        <fullName evidence="8">Uncharacterized protein</fullName>
    </submittedName>
</protein>
<gene>
    <name evidence="8" type="ORF">ONB1V03_LOCUS13942</name>
</gene>
<dbReference type="Gene3D" id="2.10.110.10">
    <property type="entry name" value="Cysteine Rich Protein"/>
    <property type="match status" value="1"/>
</dbReference>
<sequence length="442" mass="50499">MRFKALLILPIISIIGLSLSVQFLSAIFLQLFLRTIGRHKTPHKTSPQERQPEGDESSDTTEGDGMWKCRKCQKAVFFAERKCSLGYDWHPECLTCHECGKRLNPGQHAEHKSIPYCYIPCYGALFGPQLYGHGSRVESHSSFGQKSRLNSDQMSDKILETKLKEYNQYYEGKGNTIQYRERNGKFILEGSVRIYWDVSNVIQLKEDNDDRVFIRRRSYYNPNPRRKTSTKSLMVFDDNQSISSTSSPDSSSQQSSQQTSPTTSDGTSSLSSPSSTTEGRTASPDDNQRKYRTLPIRGSESAKELREELRRSSKSFDDEYVQQISDSKAKQQQQQQSLLQTPNANTGDQEVVLRRTCNLRRSRIKLKRRCSINGHFYNRETSTFTPAHGSVTSVFISSLLNAPEVINLLLDKFKVTNKAQDFSLFVLRDNGECKRLQDNEFP</sequence>
<evidence type="ECO:0000256" key="2">
    <source>
        <dbReference type="ARBA" id="ARBA00022833"/>
    </source>
</evidence>
<dbReference type="EMBL" id="CAJPVJ010012763">
    <property type="protein sequence ID" value="CAG2174498.1"/>
    <property type="molecule type" value="Genomic_DNA"/>
</dbReference>
<evidence type="ECO:0000259" key="6">
    <source>
        <dbReference type="PROSITE" id="PS50023"/>
    </source>
</evidence>
<dbReference type="Gene3D" id="3.10.20.90">
    <property type="entry name" value="Phosphatidylinositol 3-kinase Catalytic Subunit, Chain A, domain 1"/>
    <property type="match status" value="1"/>
</dbReference>
<feature type="compositionally biased region" description="Basic and acidic residues" evidence="5">
    <location>
        <begin position="300"/>
        <end position="317"/>
    </location>
</feature>
<organism evidence="8">
    <name type="scientific">Oppiella nova</name>
    <dbReference type="NCBI Taxonomy" id="334625"/>
    <lineage>
        <taxon>Eukaryota</taxon>
        <taxon>Metazoa</taxon>
        <taxon>Ecdysozoa</taxon>
        <taxon>Arthropoda</taxon>
        <taxon>Chelicerata</taxon>
        <taxon>Arachnida</taxon>
        <taxon>Acari</taxon>
        <taxon>Acariformes</taxon>
        <taxon>Sarcoptiformes</taxon>
        <taxon>Oribatida</taxon>
        <taxon>Brachypylina</taxon>
        <taxon>Oppioidea</taxon>
        <taxon>Oppiidae</taxon>
        <taxon>Oppiella</taxon>
    </lineage>
</organism>
<dbReference type="PANTHER" id="PTHR22738:SF15">
    <property type="entry name" value="LD40758P"/>
    <property type="match status" value="1"/>
</dbReference>
<keyword evidence="1 4" id="KW-0479">Metal-binding</keyword>
<dbReference type="InterPro" id="IPR033614">
    <property type="entry name" value="RASSF1-6"/>
</dbReference>
<dbReference type="SUPFAM" id="SSF57716">
    <property type="entry name" value="Glucocorticoid receptor-like (DNA-binding domain)"/>
    <property type="match status" value="2"/>
</dbReference>
<evidence type="ECO:0000256" key="3">
    <source>
        <dbReference type="ARBA" id="ARBA00023038"/>
    </source>
</evidence>
<keyword evidence="3 4" id="KW-0440">LIM domain</keyword>
<evidence type="ECO:0000313" key="8">
    <source>
        <dbReference type="EMBL" id="CAD7657312.1"/>
    </source>
</evidence>
<name>A0A7R9MBU3_9ACAR</name>
<dbReference type="GO" id="GO:0007165">
    <property type="term" value="P:signal transduction"/>
    <property type="evidence" value="ECO:0007669"/>
    <property type="project" value="InterPro"/>
</dbReference>
<dbReference type="CDD" id="cd09401">
    <property type="entry name" value="LIM_TLP_like"/>
    <property type="match status" value="1"/>
</dbReference>
<dbReference type="PROSITE" id="PS00478">
    <property type="entry name" value="LIM_DOMAIN_1"/>
    <property type="match status" value="1"/>
</dbReference>
<keyword evidence="9" id="KW-1185">Reference proteome</keyword>
<feature type="domain" description="LIM zinc-binding" evidence="6">
    <location>
        <begin position="67"/>
        <end position="128"/>
    </location>
</feature>
<feature type="non-terminal residue" evidence="8">
    <location>
        <position position="442"/>
    </location>
</feature>
<dbReference type="Pfam" id="PF00788">
    <property type="entry name" value="RA"/>
    <property type="match status" value="1"/>
</dbReference>
<dbReference type="PROSITE" id="PS50023">
    <property type="entry name" value="LIM_DOMAIN_2"/>
    <property type="match status" value="1"/>
</dbReference>
<dbReference type="OrthoDB" id="9976881at2759"/>
<dbReference type="InterPro" id="IPR001781">
    <property type="entry name" value="Znf_LIM"/>
</dbReference>
<feature type="compositionally biased region" description="Low complexity" evidence="5">
    <location>
        <begin position="322"/>
        <end position="340"/>
    </location>
</feature>
<keyword evidence="2 4" id="KW-0862">Zinc</keyword>
<evidence type="ECO:0000256" key="1">
    <source>
        <dbReference type="ARBA" id="ARBA00022723"/>
    </source>
</evidence>
<dbReference type="Proteomes" id="UP000728032">
    <property type="component" value="Unassembled WGS sequence"/>
</dbReference>
<dbReference type="GO" id="GO:0046872">
    <property type="term" value="F:metal ion binding"/>
    <property type="evidence" value="ECO:0007669"/>
    <property type="project" value="UniProtKB-KW"/>
</dbReference>
<reference evidence="8" key="1">
    <citation type="submission" date="2020-11" db="EMBL/GenBank/DDBJ databases">
        <authorList>
            <person name="Tran Van P."/>
        </authorList>
    </citation>
    <scope>NUCLEOTIDE SEQUENCE</scope>
</reference>
<evidence type="ECO:0000259" key="7">
    <source>
        <dbReference type="PROSITE" id="PS50200"/>
    </source>
</evidence>
<dbReference type="PROSITE" id="PS50200">
    <property type="entry name" value="RA"/>
    <property type="match status" value="1"/>
</dbReference>
<dbReference type="AlphaFoldDB" id="A0A7R9MBU3"/>
<dbReference type="FunFam" id="2.10.110.10:FF:000104">
    <property type="entry name" value="Ras association domain-containing protein 2"/>
    <property type="match status" value="1"/>
</dbReference>
<feature type="domain" description="Ras-associating" evidence="7">
    <location>
        <begin position="373"/>
        <end position="442"/>
    </location>
</feature>
<dbReference type="EMBL" id="OC927588">
    <property type="protein sequence ID" value="CAD7657312.1"/>
    <property type="molecule type" value="Genomic_DNA"/>
</dbReference>
<dbReference type="PANTHER" id="PTHR22738">
    <property type="entry name" value="RASSF"/>
    <property type="match status" value="1"/>
</dbReference>